<proteinExistence type="predicted"/>
<dbReference type="GeneID" id="20652870"/>
<evidence type="ECO:0008006" key="3">
    <source>
        <dbReference type="Google" id="ProtNLM"/>
    </source>
</evidence>
<keyword evidence="2" id="KW-1185">Reference proteome</keyword>
<feature type="non-terminal residue" evidence="1">
    <location>
        <position position="1"/>
    </location>
</feature>
<sequence>SFIRRYAFNMNKVVKREKGGSLHTKWRSSGHEGGCSWLIALNRKRESKISAGTSKTKRKKPKSKFSHVPDGAWYISKIADGHAQFCSSSARITSEFLEEQPGFRAAIVKGHSTSLPRVVNNMSFLQEFAKANAGSHVCCQLDDKGRFFRAFLSIGSVVSIQDALLPVWECDGTHMKGPMYNGIFAVAYVHKETVGNFAWFLANCIVAGLNLQDRPTFCDRGKQLGAQVVLAKVGLKVHLKFCSVHIRFNVMDTFKSLKLNMQSVKNDILALQDASTTAGFDHVASSIEGRYPTGISKIVADQLVEEQVFRYLRSIHPTDWCVVGYMQPTAEEKKWLADSWDPFSSHGDPLTLFGVRTTSAAEGENNGLLWKGVRNKLVLGSMMTYCARAIEVVQKRKV</sequence>
<dbReference type="Proteomes" id="UP000002640">
    <property type="component" value="Unassembled WGS sequence"/>
</dbReference>
<dbReference type="EMBL" id="JH159151">
    <property type="protein sequence ID" value="EGZ30173.1"/>
    <property type="molecule type" value="Genomic_DNA"/>
</dbReference>
<protein>
    <recommendedName>
        <fullName evidence="3">MULE transposase domain-containing protein</fullName>
    </recommendedName>
</protein>
<organism evidence="1 2">
    <name type="scientific">Phytophthora sojae (strain P6497)</name>
    <name type="common">Soybean stem and root rot agent</name>
    <name type="synonym">Phytophthora megasperma f. sp. glycines</name>
    <dbReference type="NCBI Taxonomy" id="1094619"/>
    <lineage>
        <taxon>Eukaryota</taxon>
        <taxon>Sar</taxon>
        <taxon>Stramenopiles</taxon>
        <taxon>Oomycota</taxon>
        <taxon>Peronosporomycetes</taxon>
        <taxon>Peronosporales</taxon>
        <taxon>Peronosporaceae</taxon>
        <taxon>Phytophthora</taxon>
    </lineage>
</organism>
<reference evidence="1 2" key="1">
    <citation type="journal article" date="2006" name="Science">
        <title>Phytophthora genome sequences uncover evolutionary origins and mechanisms of pathogenesis.</title>
        <authorList>
            <person name="Tyler B.M."/>
            <person name="Tripathy S."/>
            <person name="Zhang X."/>
            <person name="Dehal P."/>
            <person name="Jiang R.H."/>
            <person name="Aerts A."/>
            <person name="Arredondo F.D."/>
            <person name="Baxter L."/>
            <person name="Bensasson D."/>
            <person name="Beynon J.L."/>
            <person name="Chapman J."/>
            <person name="Damasceno C.M."/>
            <person name="Dorrance A.E."/>
            <person name="Dou D."/>
            <person name="Dickerman A.W."/>
            <person name="Dubchak I.L."/>
            <person name="Garbelotto M."/>
            <person name="Gijzen M."/>
            <person name="Gordon S.G."/>
            <person name="Govers F."/>
            <person name="Grunwald N.J."/>
            <person name="Huang W."/>
            <person name="Ivors K.L."/>
            <person name="Jones R.W."/>
            <person name="Kamoun S."/>
            <person name="Krampis K."/>
            <person name="Lamour K.H."/>
            <person name="Lee M.K."/>
            <person name="McDonald W.H."/>
            <person name="Medina M."/>
            <person name="Meijer H.J."/>
            <person name="Nordberg E.K."/>
            <person name="Maclean D.J."/>
            <person name="Ospina-Giraldo M.D."/>
            <person name="Morris P.F."/>
            <person name="Phuntumart V."/>
            <person name="Putnam N.H."/>
            <person name="Rash S."/>
            <person name="Rose J.K."/>
            <person name="Sakihama Y."/>
            <person name="Salamov A.A."/>
            <person name="Savidor A."/>
            <person name="Scheuring C.F."/>
            <person name="Smith B.M."/>
            <person name="Sobral B.W."/>
            <person name="Terry A."/>
            <person name="Torto-Alalibo T.A."/>
            <person name="Win J."/>
            <person name="Xu Z."/>
            <person name="Zhang H."/>
            <person name="Grigoriev I.V."/>
            <person name="Rokhsar D.S."/>
            <person name="Boore J.L."/>
        </authorList>
    </citation>
    <scope>NUCLEOTIDE SEQUENCE [LARGE SCALE GENOMIC DNA]</scope>
    <source>
        <strain evidence="1 2">P6497</strain>
    </source>
</reference>
<name>G4YLA5_PHYSP</name>
<dbReference type="AlphaFoldDB" id="G4YLA5"/>
<accession>G4YLA5</accession>
<gene>
    <name evidence="1" type="ORF">PHYSODRAFT_448534</name>
</gene>
<dbReference type="RefSeq" id="XP_009517448.1">
    <property type="nucleotide sequence ID" value="XM_009519153.1"/>
</dbReference>
<dbReference type="InParanoid" id="G4YLA5"/>
<feature type="non-terminal residue" evidence="1">
    <location>
        <position position="398"/>
    </location>
</feature>
<dbReference type="KEGG" id="psoj:PHYSODRAFT_448534"/>
<evidence type="ECO:0000313" key="1">
    <source>
        <dbReference type="EMBL" id="EGZ30173.1"/>
    </source>
</evidence>
<evidence type="ECO:0000313" key="2">
    <source>
        <dbReference type="Proteomes" id="UP000002640"/>
    </source>
</evidence>
<dbReference type="OMA" id="WFLANCI"/>